<organism evidence="3 4">
    <name type="scientific">Clostridium algifaecis</name>
    <dbReference type="NCBI Taxonomy" id="1472040"/>
    <lineage>
        <taxon>Bacteria</taxon>
        <taxon>Bacillati</taxon>
        <taxon>Bacillota</taxon>
        <taxon>Clostridia</taxon>
        <taxon>Eubacteriales</taxon>
        <taxon>Clostridiaceae</taxon>
        <taxon>Clostridium</taxon>
    </lineage>
</organism>
<feature type="compositionally biased region" description="Basic and acidic residues" evidence="1">
    <location>
        <begin position="54"/>
        <end position="67"/>
    </location>
</feature>
<reference evidence="3 4" key="1">
    <citation type="submission" date="2021-03" db="EMBL/GenBank/DDBJ databases">
        <title>Genomic Encyclopedia of Type Strains, Phase IV (KMG-IV): sequencing the most valuable type-strain genomes for metagenomic binning, comparative biology and taxonomic classification.</title>
        <authorList>
            <person name="Goeker M."/>
        </authorList>
    </citation>
    <scope>NUCLEOTIDE SEQUENCE [LARGE SCALE GENOMIC DNA]</scope>
    <source>
        <strain evidence="3 4">DSM 28783</strain>
    </source>
</reference>
<evidence type="ECO:0000313" key="3">
    <source>
        <dbReference type="EMBL" id="MBP2032836.1"/>
    </source>
</evidence>
<name>A0ABS4KS21_9CLOT</name>
<keyword evidence="4" id="KW-1185">Reference proteome</keyword>
<evidence type="ECO:0000256" key="1">
    <source>
        <dbReference type="SAM" id="MobiDB-lite"/>
    </source>
</evidence>
<feature type="compositionally biased region" description="Polar residues" evidence="1">
    <location>
        <begin position="36"/>
        <end position="51"/>
    </location>
</feature>
<evidence type="ECO:0000313" key="4">
    <source>
        <dbReference type="Proteomes" id="UP001519307"/>
    </source>
</evidence>
<dbReference type="RefSeq" id="WP_209701994.1">
    <property type="nucleotide sequence ID" value="NZ_JAGGLM010000007.1"/>
</dbReference>
<dbReference type="EMBL" id="JAGGLM010000007">
    <property type="protein sequence ID" value="MBP2032836.1"/>
    <property type="molecule type" value="Genomic_DNA"/>
</dbReference>
<comment type="caution">
    <text evidence="3">The sequence shown here is derived from an EMBL/GenBank/DDBJ whole genome shotgun (WGS) entry which is preliminary data.</text>
</comment>
<protein>
    <submittedName>
        <fullName evidence="3">Outer membrane murein-binding lipoprotein Lpp</fullName>
    </submittedName>
</protein>
<feature type="region of interest" description="Disordered" evidence="1">
    <location>
        <begin position="30"/>
        <end position="95"/>
    </location>
</feature>
<feature type="chain" id="PRO_5046699874" evidence="2">
    <location>
        <begin position="26"/>
        <end position="144"/>
    </location>
</feature>
<sequence length="144" mass="16013">MIHKRNNTKIIFLIMLVCLSMLAFAGCGSKAKSGDTKSTTVKSTAQKANDQNTDESKNTTENQEKNSKAQNSTKPEQTTNKSVKNTTSANTKNGNTIVYYVPGSTIYHFNRTDSTIKNNKNVHTMTLSQAKSKKMQLFKEKVNK</sequence>
<gene>
    <name evidence="3" type="ORF">J2Z42_001510</name>
</gene>
<dbReference type="Proteomes" id="UP001519307">
    <property type="component" value="Unassembled WGS sequence"/>
</dbReference>
<keyword evidence="2" id="KW-0732">Signal</keyword>
<dbReference type="PROSITE" id="PS51257">
    <property type="entry name" value="PROKAR_LIPOPROTEIN"/>
    <property type="match status" value="1"/>
</dbReference>
<feature type="compositionally biased region" description="Polar residues" evidence="1">
    <location>
        <begin position="68"/>
        <end position="95"/>
    </location>
</feature>
<feature type="signal peptide" evidence="2">
    <location>
        <begin position="1"/>
        <end position="25"/>
    </location>
</feature>
<accession>A0ABS4KS21</accession>
<keyword evidence="3" id="KW-0449">Lipoprotein</keyword>
<proteinExistence type="predicted"/>
<evidence type="ECO:0000256" key="2">
    <source>
        <dbReference type="SAM" id="SignalP"/>
    </source>
</evidence>